<evidence type="ECO:0000313" key="1">
    <source>
        <dbReference type="EMBL" id="SPM35565.1"/>
    </source>
</evidence>
<dbReference type="EMBL" id="FUFA01000004">
    <property type="protein sequence ID" value="SPM35565.1"/>
    <property type="molecule type" value="Genomic_DNA"/>
</dbReference>
<keyword evidence="2" id="KW-1185">Reference proteome</keyword>
<sequence length="62" mass="7353">METHSDRVRIRALDDEVASLDDGCYWQNEPYAIRIAHLKFVSEVGRFLRGRSTRDFYEVAKY</sequence>
<evidence type="ECO:0000313" key="2">
    <source>
        <dbReference type="Proteomes" id="UP000240988"/>
    </source>
</evidence>
<dbReference type="Proteomes" id="UP000240988">
    <property type="component" value="Unassembled WGS sequence"/>
</dbReference>
<dbReference type="AlphaFoldDB" id="A0A2U3NVU2"/>
<reference evidence="1 2" key="1">
    <citation type="submission" date="2017-01" db="EMBL/GenBank/DDBJ databases">
        <authorList>
            <consortium name="Urmite Genomes"/>
        </authorList>
    </citation>
    <scope>NUCLEOTIDE SEQUENCE [LARGE SCALE GENOMIC DNA]</scope>
    <source>
        <strain evidence="1 2">AB57</strain>
    </source>
</reference>
<protein>
    <submittedName>
        <fullName evidence="1">Mycobacterium rhizamassiliense ORFan</fullName>
    </submittedName>
</protein>
<accession>A0A2U3NVU2</accession>
<name>A0A2U3NVU2_9MYCO</name>
<proteinExistence type="predicted"/>
<gene>
    <name evidence="1" type="ORF">MRAB57_3390</name>
</gene>
<organism evidence="1 2">
    <name type="scientific">Mycobacterium rhizamassiliense</name>
    <dbReference type="NCBI Taxonomy" id="1841860"/>
    <lineage>
        <taxon>Bacteria</taxon>
        <taxon>Bacillati</taxon>
        <taxon>Actinomycetota</taxon>
        <taxon>Actinomycetes</taxon>
        <taxon>Mycobacteriales</taxon>
        <taxon>Mycobacteriaceae</taxon>
        <taxon>Mycobacterium</taxon>
    </lineage>
</organism>